<dbReference type="EMBL" id="BARV01011026">
    <property type="protein sequence ID" value="GAI03356.1"/>
    <property type="molecule type" value="Genomic_DNA"/>
</dbReference>
<organism evidence="2">
    <name type="scientific">marine sediment metagenome</name>
    <dbReference type="NCBI Taxonomy" id="412755"/>
    <lineage>
        <taxon>unclassified sequences</taxon>
        <taxon>metagenomes</taxon>
        <taxon>ecological metagenomes</taxon>
    </lineage>
</organism>
<gene>
    <name evidence="2" type="ORF">S06H3_21097</name>
</gene>
<evidence type="ECO:0000313" key="2">
    <source>
        <dbReference type="EMBL" id="GAI03356.1"/>
    </source>
</evidence>
<comment type="caution">
    <text evidence="2">The sequence shown here is derived from an EMBL/GenBank/DDBJ whole genome shotgun (WGS) entry which is preliminary data.</text>
</comment>
<protein>
    <submittedName>
        <fullName evidence="2">Uncharacterized protein</fullName>
    </submittedName>
</protein>
<proteinExistence type="predicted"/>
<sequence length="63" mass="6914">MEKEKRLWAVITVLIIGGAASLTVGFVMIEWMIVMGGLLSLIGAVCVHAGISILRLKIRYRNT</sequence>
<dbReference type="AlphaFoldDB" id="X1LBY0"/>
<keyword evidence="1" id="KW-1133">Transmembrane helix</keyword>
<name>X1LBY0_9ZZZZ</name>
<keyword evidence="1" id="KW-0472">Membrane</keyword>
<evidence type="ECO:0000256" key="1">
    <source>
        <dbReference type="SAM" id="Phobius"/>
    </source>
</evidence>
<reference evidence="2" key="1">
    <citation type="journal article" date="2014" name="Front. Microbiol.">
        <title>High frequency of phylogenetically diverse reductive dehalogenase-homologous genes in deep subseafloor sedimentary metagenomes.</title>
        <authorList>
            <person name="Kawai M."/>
            <person name="Futagami T."/>
            <person name="Toyoda A."/>
            <person name="Takaki Y."/>
            <person name="Nishi S."/>
            <person name="Hori S."/>
            <person name="Arai W."/>
            <person name="Tsubouchi T."/>
            <person name="Morono Y."/>
            <person name="Uchiyama I."/>
            <person name="Ito T."/>
            <person name="Fujiyama A."/>
            <person name="Inagaki F."/>
            <person name="Takami H."/>
        </authorList>
    </citation>
    <scope>NUCLEOTIDE SEQUENCE</scope>
    <source>
        <strain evidence="2">Expedition CK06-06</strain>
    </source>
</reference>
<feature type="transmembrane region" description="Helical" evidence="1">
    <location>
        <begin position="33"/>
        <end position="54"/>
    </location>
</feature>
<accession>X1LBY0</accession>
<keyword evidence="1" id="KW-0812">Transmembrane</keyword>
<feature type="transmembrane region" description="Helical" evidence="1">
    <location>
        <begin position="7"/>
        <end position="27"/>
    </location>
</feature>